<accession>A0ABR5SJH6</accession>
<dbReference type="Pfam" id="PF13489">
    <property type="entry name" value="Methyltransf_23"/>
    <property type="match status" value="1"/>
</dbReference>
<organism evidence="1 2">
    <name type="scientific">Candidatus Magnetominusculus xianensis</name>
    <dbReference type="NCBI Taxonomy" id="1748249"/>
    <lineage>
        <taxon>Bacteria</taxon>
        <taxon>Pseudomonadati</taxon>
        <taxon>Nitrospirota</taxon>
        <taxon>Nitrospiria</taxon>
        <taxon>Nitrospirales</taxon>
        <taxon>Nitrospiraceae</taxon>
        <taxon>Candidatus Magnetominusculus</taxon>
    </lineage>
</organism>
<dbReference type="PANTHER" id="PTHR43861">
    <property type="entry name" value="TRANS-ACONITATE 2-METHYLTRANSFERASE-RELATED"/>
    <property type="match status" value="1"/>
</dbReference>
<dbReference type="Gene3D" id="3.40.50.150">
    <property type="entry name" value="Vaccinia Virus protein VP39"/>
    <property type="match status" value="1"/>
</dbReference>
<name>A0ABR5SJH6_9BACT</name>
<reference evidence="1 2" key="1">
    <citation type="submission" date="2015-11" db="EMBL/GenBank/DDBJ databases">
        <authorList>
            <person name="Lin W."/>
        </authorList>
    </citation>
    <scope>NUCLEOTIDE SEQUENCE [LARGE SCALE GENOMIC DNA]</scope>
    <source>
        <strain evidence="1 2">HCH-1</strain>
    </source>
</reference>
<dbReference type="Proteomes" id="UP000060487">
    <property type="component" value="Unassembled WGS sequence"/>
</dbReference>
<gene>
    <name evidence="1" type="ORF">ASN18_0828</name>
</gene>
<evidence type="ECO:0000313" key="2">
    <source>
        <dbReference type="Proteomes" id="UP000060487"/>
    </source>
</evidence>
<dbReference type="GO" id="GO:0008168">
    <property type="term" value="F:methyltransferase activity"/>
    <property type="evidence" value="ECO:0007669"/>
    <property type="project" value="UniProtKB-KW"/>
</dbReference>
<keyword evidence="1" id="KW-0489">Methyltransferase</keyword>
<keyword evidence="2" id="KW-1185">Reference proteome</keyword>
<dbReference type="SUPFAM" id="SSF53335">
    <property type="entry name" value="S-adenosyl-L-methionine-dependent methyltransferases"/>
    <property type="match status" value="1"/>
</dbReference>
<protein>
    <submittedName>
        <fullName evidence="1">SAM-dependent methyltransferase</fullName>
    </submittedName>
</protein>
<keyword evidence="1" id="KW-0808">Transferase</keyword>
<sequence>MTGKADILKYIYHKSPQQQKKIEKNFAEIKGMESALEEFIQTYEYFLKANSLTHEDLANAYLWMVNQMLYSRKVFVQTGKYPLHCGEDEIKGVYDNKDIMMKYLLGLALSQFLWRQHYLLIEFYRNEVKMLESHTRLLEIGSGHGLFSLEILKNPGIVKSFDIIDISDTSLEISKSIIKTLKPEALNIINFYKQDVNLFAPSTSYDFIIMGEVLEHIEDPLTILMNLYKLLVSGGKLFITTCVNCPTIDHRYHFESIESIQEMITTAGFEVLREIVVPSENISREKLIKYKVDLSYAATLKRR</sequence>
<dbReference type="GO" id="GO:0032259">
    <property type="term" value="P:methylation"/>
    <property type="evidence" value="ECO:0007669"/>
    <property type="project" value="UniProtKB-KW"/>
</dbReference>
<evidence type="ECO:0000313" key="1">
    <source>
        <dbReference type="EMBL" id="KWT91547.1"/>
    </source>
</evidence>
<dbReference type="EMBL" id="LNQR01000031">
    <property type="protein sequence ID" value="KWT91547.1"/>
    <property type="molecule type" value="Genomic_DNA"/>
</dbReference>
<dbReference type="RefSeq" id="WP_236861498.1">
    <property type="nucleotide sequence ID" value="NZ_LNQR01000031.1"/>
</dbReference>
<dbReference type="InterPro" id="IPR029063">
    <property type="entry name" value="SAM-dependent_MTases_sf"/>
</dbReference>
<proteinExistence type="predicted"/>
<dbReference type="CDD" id="cd02440">
    <property type="entry name" value="AdoMet_MTases"/>
    <property type="match status" value="1"/>
</dbReference>
<comment type="caution">
    <text evidence="1">The sequence shown here is derived from an EMBL/GenBank/DDBJ whole genome shotgun (WGS) entry which is preliminary data.</text>
</comment>